<proteinExistence type="inferred from homology"/>
<keyword evidence="9" id="KW-1185">Reference proteome</keyword>
<keyword evidence="5" id="KW-0456">Lyase</keyword>
<evidence type="ECO:0000259" key="6">
    <source>
        <dbReference type="Pfam" id="PF03972"/>
    </source>
</evidence>
<dbReference type="InterPro" id="IPR005656">
    <property type="entry name" value="MmgE_PrpD"/>
</dbReference>
<dbReference type="Gene3D" id="1.10.4100.10">
    <property type="entry name" value="2-methylcitrate dehydratase PrpD"/>
    <property type="match status" value="1"/>
</dbReference>
<dbReference type="Pfam" id="PF03972">
    <property type="entry name" value="MmgE_PrpD_N"/>
    <property type="match status" value="1"/>
</dbReference>
<dbReference type="InterPro" id="IPR036148">
    <property type="entry name" value="MmgE/PrpD_sf"/>
</dbReference>
<dbReference type="EC" id="4.2.1.79" evidence="4"/>
<protein>
    <recommendedName>
        <fullName evidence="4">2-methylcitrate dehydratase</fullName>
        <ecNumber evidence="4">4.2.1.79</ecNumber>
    </recommendedName>
</protein>
<dbReference type="FunFam" id="1.10.4100.10:FF:000003">
    <property type="entry name" value="2-methylcitrate dehydratase 1"/>
    <property type="match status" value="1"/>
</dbReference>
<feature type="domain" description="MmgE/PrpD C-terminal" evidence="7">
    <location>
        <begin position="290"/>
        <end position="478"/>
    </location>
</feature>
<dbReference type="PANTHER" id="PTHR16943:SF8">
    <property type="entry name" value="2-METHYLCITRATE DEHYDRATASE"/>
    <property type="match status" value="1"/>
</dbReference>
<dbReference type="OrthoDB" id="9797528at2"/>
<evidence type="ECO:0000313" key="9">
    <source>
        <dbReference type="Proteomes" id="UP000029839"/>
    </source>
</evidence>
<accession>A0A0A0BRU1</accession>
<dbReference type="RefSeq" id="WP_043607960.1">
    <property type="nucleotide sequence ID" value="NZ_AXCY01000074.1"/>
</dbReference>
<reference evidence="8 9" key="1">
    <citation type="submission" date="2013-08" db="EMBL/GenBank/DDBJ databases">
        <title>Genome sequencing of Cellulomonas carbonis T26.</title>
        <authorList>
            <person name="Chen F."/>
            <person name="Li Y."/>
            <person name="Wang G."/>
        </authorList>
    </citation>
    <scope>NUCLEOTIDE SEQUENCE [LARGE SCALE GENOMIC DNA]</scope>
    <source>
        <strain evidence="8 9">T26</strain>
    </source>
</reference>
<dbReference type="Gene3D" id="3.30.1330.120">
    <property type="entry name" value="2-methylcitrate dehydratase PrpD"/>
    <property type="match status" value="1"/>
</dbReference>
<comment type="similarity">
    <text evidence="2">Belongs to the PrpD family.</text>
</comment>
<dbReference type="GO" id="GO:0047547">
    <property type="term" value="F:2-methylcitrate dehydratase activity"/>
    <property type="evidence" value="ECO:0007669"/>
    <property type="project" value="UniProtKB-EC"/>
</dbReference>
<dbReference type="InterPro" id="IPR045336">
    <property type="entry name" value="MmgE_PrpD_N"/>
</dbReference>
<gene>
    <name evidence="8" type="ORF">N868_18370</name>
</gene>
<dbReference type="Proteomes" id="UP000029839">
    <property type="component" value="Unassembled WGS sequence"/>
</dbReference>
<dbReference type="PANTHER" id="PTHR16943">
    <property type="entry name" value="2-METHYLCITRATE DEHYDRATASE-RELATED"/>
    <property type="match status" value="1"/>
</dbReference>
<comment type="subunit">
    <text evidence="3">Monomer.</text>
</comment>
<dbReference type="Pfam" id="PF19305">
    <property type="entry name" value="MmgE_PrpD_C"/>
    <property type="match status" value="1"/>
</dbReference>
<dbReference type="InterPro" id="IPR042183">
    <property type="entry name" value="MmgE/PrpD_sf_1"/>
</dbReference>
<dbReference type="EMBL" id="AXCY01000074">
    <property type="protein sequence ID" value="KGM09839.1"/>
    <property type="molecule type" value="Genomic_DNA"/>
</dbReference>
<dbReference type="SUPFAM" id="SSF103378">
    <property type="entry name" value="2-methylcitrate dehydratase PrpD"/>
    <property type="match status" value="1"/>
</dbReference>
<dbReference type="AlphaFoldDB" id="A0A0A0BRU1"/>
<evidence type="ECO:0000256" key="4">
    <source>
        <dbReference type="ARBA" id="ARBA00013124"/>
    </source>
</evidence>
<evidence type="ECO:0000256" key="3">
    <source>
        <dbReference type="ARBA" id="ARBA00011245"/>
    </source>
</evidence>
<feature type="domain" description="MmgE/PrpD N-terminal" evidence="6">
    <location>
        <begin position="20"/>
        <end position="267"/>
    </location>
</feature>
<evidence type="ECO:0000259" key="7">
    <source>
        <dbReference type="Pfam" id="PF19305"/>
    </source>
</evidence>
<evidence type="ECO:0000256" key="2">
    <source>
        <dbReference type="ARBA" id="ARBA00006174"/>
    </source>
</evidence>
<name>A0A0A0BRU1_9CELL</name>
<comment type="caution">
    <text evidence="8">The sequence shown here is derived from an EMBL/GenBank/DDBJ whole genome shotgun (WGS) entry which is preliminary data.</text>
</comment>
<evidence type="ECO:0000256" key="5">
    <source>
        <dbReference type="ARBA" id="ARBA00023239"/>
    </source>
</evidence>
<reference evidence="8 9" key="2">
    <citation type="journal article" date="2015" name="Stand. Genomic Sci.">
        <title>Draft genome sequence of Cellulomonas carbonis T26(T) and comparative analysis of six Cellulomonas genomes.</title>
        <authorList>
            <person name="Zhuang W."/>
            <person name="Zhang S."/>
            <person name="Xia X."/>
            <person name="Wang G."/>
        </authorList>
    </citation>
    <scope>NUCLEOTIDE SEQUENCE [LARGE SCALE GENOMIC DNA]</scope>
    <source>
        <strain evidence="8 9">T26</strain>
    </source>
</reference>
<evidence type="ECO:0000256" key="1">
    <source>
        <dbReference type="ARBA" id="ARBA00000096"/>
    </source>
</evidence>
<comment type="catalytic activity">
    <reaction evidence="1">
        <text>(2S,3S)-2-methylcitrate = 2-methyl-cis-aconitate + H2O</text>
        <dbReference type="Rhea" id="RHEA:17725"/>
        <dbReference type="ChEBI" id="CHEBI:15377"/>
        <dbReference type="ChEBI" id="CHEBI:57872"/>
        <dbReference type="ChEBI" id="CHEBI:58853"/>
        <dbReference type="EC" id="4.2.1.79"/>
    </reaction>
</comment>
<dbReference type="InterPro" id="IPR042188">
    <property type="entry name" value="MmgE/PrpD_sf_2"/>
</dbReference>
<sequence>MRTHHLRVHPSADRLPREEQLAWRLAEIATDGAEVLPEVADMVVNRVIDNASVAVASLVRAPVAAARAQAVAHPFAPGATVFGLAAEQRVSPEWAAWANGVAVRELDYHDTFLAADYSHPGDNIPPVVAVAQHLAARRGLSGADVVRAITTGYEVQVDLVRAISLHKHKIDHVAHLGPSAAAALGTLLGLPTDQVFHAIGQALHTTTATRQSRKGEISTWKAYAPAFAGKVAVEAVDRAMRGQTSPTPIYEGEDGVVAWMLDGPDAAYDVVLPEPGEAKRAILDTYTKEHSAEYQSQALIDLARRLHRERPEVADPERVASVVLHTSHHTHVVIGSGANDPQKYDPTASRETLDHSIPYILAVALQDGGWHHVRSYAPERAARPDTVALWRTITTAEDPGWTRRYHSTDPAEKAFGGRLEITLTDGTRVVEEIAVADAHPLGARPFGREQYVTKFRMLADGVLDPAEVERFLDVAQRLPELSAEELGGLTVTAPTELLGSVTTPEGIF</sequence>
<organism evidence="8 9">
    <name type="scientific">Cellulomonas carbonis T26</name>
    <dbReference type="NCBI Taxonomy" id="947969"/>
    <lineage>
        <taxon>Bacteria</taxon>
        <taxon>Bacillati</taxon>
        <taxon>Actinomycetota</taxon>
        <taxon>Actinomycetes</taxon>
        <taxon>Micrococcales</taxon>
        <taxon>Cellulomonadaceae</taxon>
        <taxon>Cellulomonas</taxon>
    </lineage>
</organism>
<evidence type="ECO:0000313" key="8">
    <source>
        <dbReference type="EMBL" id="KGM09839.1"/>
    </source>
</evidence>
<dbReference type="InterPro" id="IPR045337">
    <property type="entry name" value="MmgE_PrpD_C"/>
</dbReference>